<keyword evidence="2" id="KW-0677">Repeat</keyword>
<dbReference type="GO" id="GO:0005544">
    <property type="term" value="F:calcium-dependent phospholipid binding"/>
    <property type="evidence" value="ECO:0007669"/>
    <property type="project" value="InterPro"/>
</dbReference>
<dbReference type="PANTHER" id="PTHR10857">
    <property type="entry name" value="COPINE"/>
    <property type="match status" value="1"/>
</dbReference>
<dbReference type="EMBL" id="JAFCMP010000035">
    <property type="protein sequence ID" value="KAG5190400.1"/>
    <property type="molecule type" value="Genomic_DNA"/>
</dbReference>
<dbReference type="PROSITE" id="PS50004">
    <property type="entry name" value="C2"/>
    <property type="match status" value="2"/>
</dbReference>
<evidence type="ECO:0000313" key="5">
    <source>
        <dbReference type="Proteomes" id="UP000664859"/>
    </source>
</evidence>
<dbReference type="GO" id="GO:0005886">
    <property type="term" value="C:plasma membrane"/>
    <property type="evidence" value="ECO:0007669"/>
    <property type="project" value="TreeGrafter"/>
</dbReference>
<feature type="domain" description="C2" evidence="3">
    <location>
        <begin position="163"/>
        <end position="283"/>
    </location>
</feature>
<dbReference type="InterPro" id="IPR037768">
    <property type="entry name" value="C2B_Copine"/>
</dbReference>
<dbReference type="InterPro" id="IPR045052">
    <property type="entry name" value="Copine"/>
</dbReference>
<proteinExistence type="inferred from homology"/>
<feature type="domain" description="C2" evidence="3">
    <location>
        <begin position="22"/>
        <end position="154"/>
    </location>
</feature>
<evidence type="ECO:0000256" key="2">
    <source>
        <dbReference type="ARBA" id="ARBA00022737"/>
    </source>
</evidence>
<dbReference type="InterPro" id="IPR000008">
    <property type="entry name" value="C2_dom"/>
</dbReference>
<dbReference type="CDD" id="cd04048">
    <property type="entry name" value="C2A_Copine"/>
    <property type="match status" value="1"/>
</dbReference>
<evidence type="ECO:0000313" key="4">
    <source>
        <dbReference type="EMBL" id="KAG5190400.1"/>
    </source>
</evidence>
<dbReference type="InterPro" id="IPR010734">
    <property type="entry name" value="Copine_C"/>
</dbReference>
<gene>
    <name evidence="4" type="ORF">JKP88DRAFT_256974</name>
</gene>
<sequence>MGCAASTENDRSAVGGNVQTVDEASLAAALASGRKLFSNLQLSISCSMLRNKDKASLSDPFAVVYLMADSGHWTEVGRTEVVANSLSPEFVKLILVTYHFEKVQRLRVEIYDADSAFKTADATDRLQLDKQDFQGYAEITIAEIIGRKGQCWEGDLVKGKPPTAGRGRVRIVAEEVANSNSLVQIDVRASGLPRGADAFLVLSRISEMGAAARCYKTEVVKSGKTPSFARISVALSTLANGDTLRPLRIEVFDYKKSGRHILIGMCELSVNDIISRATSQEPAYLSRSQNGRGAGSDSMLIFDACTLVPQPSFFDYIAGGCSLNFVVAIDYTASNGPVNDPTSLHYQHPSGQLTEYAQAIQGVGQVLAYYDSDQLYPVYGFGGCPPGEAVANHCFAVTGNEADPCVQGIAGVLEAYYASLQRIKLHGPTLFAPVIAQATALAASTLDPERQNYWVLLLLTDGLIYDMDNCIDSLVAAAEYPISVIIVGVGRENFAPMRTLDGDDQRLRSSRGQYAVRDIVQFVAMSDFVGRGYEELAREVLAELPRQLLSYFTTKGIMPGKRQ</sequence>
<comment type="similarity">
    <text evidence="1">Belongs to the copine family.</text>
</comment>
<dbReference type="GO" id="GO:0071277">
    <property type="term" value="P:cellular response to calcium ion"/>
    <property type="evidence" value="ECO:0007669"/>
    <property type="project" value="TreeGrafter"/>
</dbReference>
<accession>A0A835ZFM3</accession>
<organism evidence="4 5">
    <name type="scientific">Tribonema minus</name>
    <dbReference type="NCBI Taxonomy" id="303371"/>
    <lineage>
        <taxon>Eukaryota</taxon>
        <taxon>Sar</taxon>
        <taxon>Stramenopiles</taxon>
        <taxon>Ochrophyta</taxon>
        <taxon>PX clade</taxon>
        <taxon>Xanthophyceae</taxon>
        <taxon>Tribonematales</taxon>
        <taxon>Tribonemataceae</taxon>
        <taxon>Tribonema</taxon>
    </lineage>
</organism>
<dbReference type="SMART" id="SM00327">
    <property type="entry name" value="VWA"/>
    <property type="match status" value="1"/>
</dbReference>
<evidence type="ECO:0000259" key="3">
    <source>
        <dbReference type="PROSITE" id="PS50004"/>
    </source>
</evidence>
<reference evidence="4" key="1">
    <citation type="submission" date="2021-02" db="EMBL/GenBank/DDBJ databases">
        <title>First Annotated Genome of the Yellow-green Alga Tribonema minus.</title>
        <authorList>
            <person name="Mahan K.M."/>
        </authorList>
    </citation>
    <scope>NUCLEOTIDE SEQUENCE</scope>
    <source>
        <strain evidence="4">UTEX B ZZ1240</strain>
    </source>
</reference>
<evidence type="ECO:0000256" key="1">
    <source>
        <dbReference type="ARBA" id="ARBA00009048"/>
    </source>
</evidence>
<dbReference type="SUPFAM" id="SSF49562">
    <property type="entry name" value="C2 domain (Calcium/lipid-binding domain, CaLB)"/>
    <property type="match status" value="2"/>
</dbReference>
<dbReference type="InterPro" id="IPR035892">
    <property type="entry name" value="C2_domain_sf"/>
</dbReference>
<name>A0A835ZFM3_9STRA</name>
<keyword evidence="5" id="KW-1185">Reference proteome</keyword>
<dbReference type="SUPFAM" id="SSF53300">
    <property type="entry name" value="vWA-like"/>
    <property type="match status" value="1"/>
</dbReference>
<dbReference type="Pfam" id="PF00168">
    <property type="entry name" value="C2"/>
    <property type="match status" value="2"/>
</dbReference>
<dbReference type="CDD" id="cd04047">
    <property type="entry name" value="C2B_Copine"/>
    <property type="match status" value="1"/>
</dbReference>
<dbReference type="AlphaFoldDB" id="A0A835ZFM3"/>
<dbReference type="Gene3D" id="2.60.40.150">
    <property type="entry name" value="C2 domain"/>
    <property type="match status" value="2"/>
</dbReference>
<dbReference type="Pfam" id="PF07002">
    <property type="entry name" value="Copine"/>
    <property type="match status" value="1"/>
</dbReference>
<dbReference type="Proteomes" id="UP000664859">
    <property type="component" value="Unassembled WGS sequence"/>
</dbReference>
<dbReference type="InterPro" id="IPR036465">
    <property type="entry name" value="vWFA_dom_sf"/>
</dbReference>
<comment type="caution">
    <text evidence="4">The sequence shown here is derived from an EMBL/GenBank/DDBJ whole genome shotgun (WGS) entry which is preliminary data.</text>
</comment>
<dbReference type="OrthoDB" id="5855668at2759"/>
<dbReference type="SMART" id="SM00239">
    <property type="entry name" value="C2"/>
    <property type="match status" value="2"/>
</dbReference>
<dbReference type="InterPro" id="IPR002035">
    <property type="entry name" value="VWF_A"/>
</dbReference>
<protein>
    <submittedName>
        <fullName evidence="4">Copine-domain-containing protein</fullName>
    </submittedName>
</protein>
<dbReference type="PANTHER" id="PTHR10857:SF106">
    <property type="entry name" value="C2 DOMAIN-CONTAINING PROTEIN"/>
    <property type="match status" value="1"/>
</dbReference>